<keyword evidence="1" id="KW-1133">Transmembrane helix</keyword>
<feature type="transmembrane region" description="Helical" evidence="1">
    <location>
        <begin position="216"/>
        <end position="238"/>
    </location>
</feature>
<protein>
    <submittedName>
        <fullName evidence="2">Uncharacterized protein</fullName>
    </submittedName>
</protein>
<feature type="transmembrane region" description="Helical" evidence="1">
    <location>
        <begin position="173"/>
        <end position="195"/>
    </location>
</feature>
<proteinExistence type="predicted"/>
<feature type="transmembrane region" description="Helical" evidence="1">
    <location>
        <begin position="244"/>
        <end position="269"/>
    </location>
</feature>
<organism evidence="2 3">
    <name type="scientific">Mycena venus</name>
    <dbReference type="NCBI Taxonomy" id="2733690"/>
    <lineage>
        <taxon>Eukaryota</taxon>
        <taxon>Fungi</taxon>
        <taxon>Dikarya</taxon>
        <taxon>Basidiomycota</taxon>
        <taxon>Agaricomycotina</taxon>
        <taxon>Agaricomycetes</taxon>
        <taxon>Agaricomycetidae</taxon>
        <taxon>Agaricales</taxon>
        <taxon>Marasmiineae</taxon>
        <taxon>Mycenaceae</taxon>
        <taxon>Mycena</taxon>
    </lineage>
</organism>
<evidence type="ECO:0000256" key="1">
    <source>
        <dbReference type="SAM" id="Phobius"/>
    </source>
</evidence>
<accession>A0A8H6WRZ1</accession>
<evidence type="ECO:0000313" key="2">
    <source>
        <dbReference type="EMBL" id="KAF7328754.1"/>
    </source>
</evidence>
<sequence length="281" mass="30610">MEYTVDSEAFDSLWYFVINTLSQTAVSLVLYGVYVNLFLFSLYTLSRRKTTGTKLLMIASCVMAVVGSTQMALDVAVTVAGGRLFQRIVREQVLITLPLGDLVLPTLQTAQNIAFAINNGTSLITDSIFVYRCYVIWGFQKKIIILPSLLMLSTLVVGIWGSTGAATVADTRILFSLGAATNLVLTTSTAGRILWIRRAAAHVTLDSTVRSRYSRAIVILLESGAVYCIAAIFGVISVSLNNEIWSIGYGIGQQLLNIIPTLTLVYIGLKDLEVRPKPSIA</sequence>
<reference evidence="2" key="1">
    <citation type="submission" date="2020-05" db="EMBL/GenBank/DDBJ databases">
        <title>Mycena genomes resolve the evolution of fungal bioluminescence.</title>
        <authorList>
            <person name="Tsai I.J."/>
        </authorList>
    </citation>
    <scope>NUCLEOTIDE SEQUENCE</scope>
    <source>
        <strain evidence="2">CCC161011</strain>
    </source>
</reference>
<comment type="caution">
    <text evidence="2">The sequence shown here is derived from an EMBL/GenBank/DDBJ whole genome shotgun (WGS) entry which is preliminary data.</text>
</comment>
<keyword evidence="1" id="KW-0812">Transmembrane</keyword>
<name>A0A8H6WRZ1_9AGAR</name>
<feature type="transmembrane region" description="Helical" evidence="1">
    <location>
        <begin position="143"/>
        <end position="161"/>
    </location>
</feature>
<feature type="transmembrane region" description="Helical" evidence="1">
    <location>
        <begin position="55"/>
        <end position="73"/>
    </location>
</feature>
<dbReference type="Proteomes" id="UP000620124">
    <property type="component" value="Unassembled WGS sequence"/>
</dbReference>
<dbReference type="EMBL" id="JACAZI010000034">
    <property type="protein sequence ID" value="KAF7328754.1"/>
    <property type="molecule type" value="Genomic_DNA"/>
</dbReference>
<dbReference type="AlphaFoldDB" id="A0A8H6WRZ1"/>
<feature type="transmembrane region" description="Helical" evidence="1">
    <location>
        <begin position="113"/>
        <end position="131"/>
    </location>
</feature>
<dbReference type="OrthoDB" id="3019750at2759"/>
<evidence type="ECO:0000313" key="3">
    <source>
        <dbReference type="Proteomes" id="UP000620124"/>
    </source>
</evidence>
<gene>
    <name evidence="2" type="ORF">MVEN_02504100</name>
</gene>
<keyword evidence="1" id="KW-0472">Membrane</keyword>
<keyword evidence="3" id="KW-1185">Reference proteome</keyword>
<feature type="transmembrane region" description="Helical" evidence="1">
    <location>
        <begin position="20"/>
        <end position="43"/>
    </location>
</feature>